<feature type="transmembrane region" description="Helical" evidence="2">
    <location>
        <begin position="52"/>
        <end position="71"/>
    </location>
</feature>
<protein>
    <submittedName>
        <fullName evidence="4">Uncharacterized protein</fullName>
    </submittedName>
</protein>
<proteinExistence type="predicted"/>
<keyword evidence="2" id="KW-0812">Transmembrane</keyword>
<dbReference type="EMBL" id="ML978068">
    <property type="protein sequence ID" value="KAF2017852.1"/>
    <property type="molecule type" value="Genomic_DNA"/>
</dbReference>
<feature type="transmembrane region" description="Helical" evidence="2">
    <location>
        <begin position="422"/>
        <end position="444"/>
    </location>
</feature>
<evidence type="ECO:0000313" key="5">
    <source>
        <dbReference type="Proteomes" id="UP000799778"/>
    </source>
</evidence>
<evidence type="ECO:0000256" key="2">
    <source>
        <dbReference type="SAM" id="Phobius"/>
    </source>
</evidence>
<feature type="chain" id="PRO_5025383213" evidence="3">
    <location>
        <begin position="29"/>
        <end position="666"/>
    </location>
</feature>
<feature type="transmembrane region" description="Helical" evidence="2">
    <location>
        <begin position="622"/>
        <end position="646"/>
    </location>
</feature>
<dbReference type="RefSeq" id="XP_033386191.1">
    <property type="nucleotide sequence ID" value="XM_033527587.1"/>
</dbReference>
<keyword evidence="5" id="KW-1185">Reference proteome</keyword>
<keyword evidence="2" id="KW-1133">Transmembrane helix</keyword>
<feature type="transmembrane region" description="Helical" evidence="2">
    <location>
        <begin position="304"/>
        <end position="323"/>
    </location>
</feature>
<evidence type="ECO:0000256" key="3">
    <source>
        <dbReference type="SAM" id="SignalP"/>
    </source>
</evidence>
<feature type="region of interest" description="Disordered" evidence="1">
    <location>
        <begin position="165"/>
        <end position="188"/>
    </location>
</feature>
<dbReference type="PANTHER" id="PTHR35043">
    <property type="entry name" value="TRANSCRIPTION FACTOR DOMAIN-CONTAINING PROTEIN"/>
    <property type="match status" value="1"/>
</dbReference>
<feature type="transmembrane region" description="Helical" evidence="2">
    <location>
        <begin position="392"/>
        <end position="410"/>
    </location>
</feature>
<evidence type="ECO:0000256" key="1">
    <source>
        <dbReference type="SAM" id="MobiDB-lite"/>
    </source>
</evidence>
<reference evidence="4" key="1">
    <citation type="journal article" date="2020" name="Stud. Mycol.">
        <title>101 Dothideomycetes genomes: a test case for predicting lifestyles and emergence of pathogens.</title>
        <authorList>
            <person name="Haridas S."/>
            <person name="Albert R."/>
            <person name="Binder M."/>
            <person name="Bloem J."/>
            <person name="Labutti K."/>
            <person name="Salamov A."/>
            <person name="Andreopoulos B."/>
            <person name="Baker S."/>
            <person name="Barry K."/>
            <person name="Bills G."/>
            <person name="Bluhm B."/>
            <person name="Cannon C."/>
            <person name="Castanera R."/>
            <person name="Culley D."/>
            <person name="Daum C."/>
            <person name="Ezra D."/>
            <person name="Gonzalez J."/>
            <person name="Henrissat B."/>
            <person name="Kuo A."/>
            <person name="Liang C."/>
            <person name="Lipzen A."/>
            <person name="Lutzoni F."/>
            <person name="Magnuson J."/>
            <person name="Mondo S."/>
            <person name="Nolan M."/>
            <person name="Ohm R."/>
            <person name="Pangilinan J."/>
            <person name="Park H.-J."/>
            <person name="Ramirez L."/>
            <person name="Alfaro M."/>
            <person name="Sun H."/>
            <person name="Tritt A."/>
            <person name="Yoshinaga Y."/>
            <person name="Zwiers L.-H."/>
            <person name="Turgeon B."/>
            <person name="Goodwin S."/>
            <person name="Spatafora J."/>
            <person name="Crous P."/>
            <person name="Grigoriev I."/>
        </authorList>
    </citation>
    <scope>NUCLEOTIDE SEQUENCE</scope>
    <source>
        <strain evidence="4">CBS 175.79</strain>
    </source>
</reference>
<sequence>MMKAYLSRFWPPYYILIVLISFTAEGAALDFSETRNNTEYVGWHSGPRQRGTIQLLWSCLATIIATTWTILHLNVPQQGLSAWSRGIQKFKWMIITILFPEFIFAKSVCDLQVAIDDHFALKQLLDQDQLDYEFPWIVQFGWLESLLYRMFHLFDLQKSLKRLRSPSPPPRLRNPTPRIETSSSGPASVTPADVAFDYGFHTDRIWTLKHTYFANMGGLQRKRKFNDEFYSSEKKDQGVPITTAALLNCCYFSDHNPIARLILTEEDIDDKSKADLFVKAIAILQILWLLVSVLYRLIVRLPTTQLEISTAAFSALGVATWLANWYRPKDVLRTTPVYPWKIPDNYGCDARKNMGVRFTTRMTQGPSTDERIESCIRNDAIGSSKHVRTTSLLLALSTTAFGGLHSLAWLSTFPTSIERITWMAATGVAAMCPLAVLIANYAILHVAQKKVQKTFAQLRNKFQSNPREAREASPVLSGLLAIDYPGSEGRSGAKIEITVDNPDSLDMNIQLLCLDLADSMEQSEFSIFNHIDALLGENSIIYELRKTRPSLEFKCPPVGVIENMKSWAKGMFLYRAKRALESDTLVSSVHFAFNLLQNYSIIGGQLQTARRRVDGARKATRWLAILSGLLYCLARSILIVLTFAAFRKTDERVYINTWTNNLPSIS</sequence>
<accession>A0A6A5XXG3</accession>
<feature type="transmembrane region" description="Helical" evidence="2">
    <location>
        <begin position="276"/>
        <end position="298"/>
    </location>
</feature>
<dbReference type="GeneID" id="54284984"/>
<name>A0A6A5XXG3_9PLEO</name>
<dbReference type="PANTHER" id="PTHR35043:SF8">
    <property type="entry name" value="DUF4220 DOMAIN-CONTAINING PROTEIN"/>
    <property type="match status" value="1"/>
</dbReference>
<keyword evidence="3" id="KW-0732">Signal</keyword>
<gene>
    <name evidence="4" type="ORF">BU24DRAFT_420914</name>
</gene>
<dbReference type="AlphaFoldDB" id="A0A6A5XXG3"/>
<organism evidence="4 5">
    <name type="scientific">Aaosphaeria arxii CBS 175.79</name>
    <dbReference type="NCBI Taxonomy" id="1450172"/>
    <lineage>
        <taxon>Eukaryota</taxon>
        <taxon>Fungi</taxon>
        <taxon>Dikarya</taxon>
        <taxon>Ascomycota</taxon>
        <taxon>Pezizomycotina</taxon>
        <taxon>Dothideomycetes</taxon>
        <taxon>Pleosporomycetidae</taxon>
        <taxon>Pleosporales</taxon>
        <taxon>Pleosporales incertae sedis</taxon>
        <taxon>Aaosphaeria</taxon>
    </lineage>
</organism>
<dbReference type="OrthoDB" id="3800647at2759"/>
<dbReference type="Proteomes" id="UP000799778">
    <property type="component" value="Unassembled WGS sequence"/>
</dbReference>
<evidence type="ECO:0000313" key="4">
    <source>
        <dbReference type="EMBL" id="KAF2017852.1"/>
    </source>
</evidence>
<feature type="signal peptide" evidence="3">
    <location>
        <begin position="1"/>
        <end position="28"/>
    </location>
</feature>
<keyword evidence="2" id="KW-0472">Membrane</keyword>